<dbReference type="Proteomes" id="UP000264605">
    <property type="component" value="Chromosome"/>
</dbReference>
<protein>
    <submittedName>
        <fullName evidence="3">NgoFVII family restriction endonuclease</fullName>
    </submittedName>
</protein>
<name>A0AAD0RWY7_9GAMM</name>
<dbReference type="GeneID" id="99504278"/>
<feature type="region of interest" description="Disordered" evidence="1">
    <location>
        <begin position="199"/>
        <end position="231"/>
    </location>
</feature>
<dbReference type="Gene3D" id="3.30.870.10">
    <property type="entry name" value="Endonuclease Chain A"/>
    <property type="match status" value="1"/>
</dbReference>
<dbReference type="EMBL" id="CP032090">
    <property type="protein sequence ID" value="AXV64188.1"/>
    <property type="molecule type" value="Genomic_DNA"/>
</dbReference>
<evidence type="ECO:0000313" key="4">
    <source>
        <dbReference type="Proteomes" id="UP000264605"/>
    </source>
</evidence>
<dbReference type="AlphaFoldDB" id="A0AAD0RWY7"/>
<evidence type="ECO:0000259" key="2">
    <source>
        <dbReference type="Pfam" id="PF13091"/>
    </source>
</evidence>
<dbReference type="RefSeq" id="WP_118843967.1">
    <property type="nucleotide sequence ID" value="NZ_CP032090.1"/>
</dbReference>
<dbReference type="InterPro" id="IPR025202">
    <property type="entry name" value="PLD-like_dom"/>
</dbReference>
<proteinExistence type="predicted"/>
<dbReference type="GO" id="GO:0004519">
    <property type="term" value="F:endonuclease activity"/>
    <property type="evidence" value="ECO:0007669"/>
    <property type="project" value="UniProtKB-KW"/>
</dbReference>
<keyword evidence="3" id="KW-0540">Nuclease</keyword>
<gene>
    <name evidence="3" type="ORF">D0907_02330</name>
</gene>
<accession>A0AAD0RWY7</accession>
<feature type="domain" description="Phospholipase D-like" evidence="2">
    <location>
        <begin position="37"/>
        <end position="142"/>
    </location>
</feature>
<keyword evidence="3" id="KW-0255">Endonuclease</keyword>
<evidence type="ECO:0000256" key="1">
    <source>
        <dbReference type="SAM" id="MobiDB-lite"/>
    </source>
</evidence>
<reference evidence="3 4" key="1">
    <citation type="submission" date="2018-08" db="EMBL/GenBank/DDBJ databases">
        <title>Draft genome sequence of Pseudoalteromonas donghaensis HJ51.</title>
        <authorList>
            <person name="Oh J."/>
            <person name="Roh D."/>
        </authorList>
    </citation>
    <scope>NUCLEOTIDE SEQUENCE [LARGE SCALE GENOMIC DNA]</scope>
    <source>
        <strain evidence="3 4">HJ51</strain>
    </source>
</reference>
<dbReference type="KEGG" id="pdj:D0907_02330"/>
<keyword evidence="3" id="KW-0378">Hydrolase</keyword>
<dbReference type="CDD" id="cd09117">
    <property type="entry name" value="PLDc_Bfil_DEXD_like"/>
    <property type="match status" value="1"/>
</dbReference>
<organism evidence="3 4">
    <name type="scientific">Pseudoalteromonas lipolytica</name>
    <dbReference type="NCBI Taxonomy" id="570156"/>
    <lineage>
        <taxon>Bacteria</taxon>
        <taxon>Pseudomonadati</taxon>
        <taxon>Pseudomonadota</taxon>
        <taxon>Gammaproteobacteria</taxon>
        <taxon>Alteromonadales</taxon>
        <taxon>Pseudoalteromonadaceae</taxon>
        <taxon>Pseudoalteromonas</taxon>
    </lineage>
</organism>
<dbReference type="Pfam" id="PF13091">
    <property type="entry name" value="PLDc_2"/>
    <property type="match status" value="1"/>
</dbReference>
<sequence>MTSSKQKTNSDWSIIFQPFAGNTHQAKINTEFDSDVQKILMSTAYVNQDGVESLIDKIKAHSNKIELYIGIGERNSTTSKQALELLLDAGTKLYVVDTNKSGVIFHPKVFLFKKERSAKLIVGSANLTHSGLHNNIEVSVSLGIDLECPEQFQQYDSILDSFDKLKSEHRENCYLLKDKAAIEDLLIKERIIDESQKAEFSGSGSSNSKNKGKPIGLPFVSKSKKKRSNAGKQAAVNADSFGKRYLCYVKKKLPEGDLQLLENGHGSGVIRLVKSGFKINDEVIDQRTYFRKNVFGDLQWAAVNDKEEAIGVFKLSIKGKYCGVFNIKLSHKPSWESKQKNYTTALHVSAIKKHIQKKGLINKQFQLYKITDADYDFEILIE</sequence>
<dbReference type="SUPFAM" id="SSF56024">
    <property type="entry name" value="Phospholipase D/nuclease"/>
    <property type="match status" value="1"/>
</dbReference>
<evidence type="ECO:0000313" key="3">
    <source>
        <dbReference type="EMBL" id="AXV64188.1"/>
    </source>
</evidence>